<dbReference type="EMBL" id="VULQ01000007">
    <property type="protein sequence ID" value="MSS78136.1"/>
    <property type="molecule type" value="Genomic_DNA"/>
</dbReference>
<evidence type="ECO:0000259" key="2">
    <source>
        <dbReference type="Pfam" id="PF01337"/>
    </source>
</evidence>
<evidence type="ECO:0000256" key="1">
    <source>
        <dbReference type="ARBA" id="ARBA00006845"/>
    </source>
</evidence>
<dbReference type="AlphaFoldDB" id="A0A6N7VTE1"/>
<dbReference type="SUPFAM" id="SSF52038">
    <property type="entry name" value="Barstar-related"/>
    <property type="match status" value="1"/>
</dbReference>
<name>A0A6N7VTE1_9FIRM</name>
<organism evidence="3 4">
    <name type="scientific">Anaerococcus porci</name>
    <dbReference type="NCBI Taxonomy" id="2652269"/>
    <lineage>
        <taxon>Bacteria</taxon>
        <taxon>Bacillati</taxon>
        <taxon>Bacillota</taxon>
        <taxon>Tissierellia</taxon>
        <taxon>Tissierellales</taxon>
        <taxon>Peptoniphilaceae</taxon>
        <taxon>Anaerococcus</taxon>
    </lineage>
</organism>
<dbReference type="Proteomes" id="UP000441925">
    <property type="component" value="Unassembled WGS sequence"/>
</dbReference>
<protein>
    <recommendedName>
        <fullName evidence="2">Barstar (barnase inhibitor) domain-containing protein</fullName>
    </recommendedName>
</protein>
<proteinExistence type="inferred from homology"/>
<keyword evidence="4" id="KW-1185">Reference proteome</keyword>
<accession>A0A6N7VTE1</accession>
<comment type="caution">
    <text evidence="3">The sequence shown here is derived from an EMBL/GenBank/DDBJ whole genome shotgun (WGS) entry which is preliminary data.</text>
</comment>
<dbReference type="RefSeq" id="WP_154540969.1">
    <property type="nucleotide sequence ID" value="NZ_JAXDSU010000008.1"/>
</dbReference>
<dbReference type="Pfam" id="PF01337">
    <property type="entry name" value="Barstar"/>
    <property type="match status" value="1"/>
</dbReference>
<sequence>MIIVDFKDIRSKKDFYDLLNESFDFEYEANNLDGLFDLLSIEDERIVIKNYGKIYESLGDYGERVISCFMKASLTFDLDIDFLKFS</sequence>
<gene>
    <name evidence="3" type="ORF">FYJ26_06950</name>
</gene>
<evidence type="ECO:0000313" key="4">
    <source>
        <dbReference type="Proteomes" id="UP000441925"/>
    </source>
</evidence>
<dbReference type="InterPro" id="IPR035905">
    <property type="entry name" value="Barstar-like_sf"/>
</dbReference>
<evidence type="ECO:0000313" key="3">
    <source>
        <dbReference type="EMBL" id="MSS78136.1"/>
    </source>
</evidence>
<reference evidence="3 4" key="1">
    <citation type="submission" date="2019-08" db="EMBL/GenBank/DDBJ databases">
        <title>In-depth cultivation of the pig gut microbiome towards novel bacterial diversity and tailored functional studies.</title>
        <authorList>
            <person name="Wylensek D."/>
            <person name="Hitch T.C.A."/>
            <person name="Clavel T."/>
        </authorList>
    </citation>
    <scope>NUCLEOTIDE SEQUENCE [LARGE SCALE GENOMIC DNA]</scope>
    <source>
        <strain evidence="3 4">WCA-380-WT-2B</strain>
    </source>
</reference>
<comment type="similarity">
    <text evidence="1">Belongs to the barstar family.</text>
</comment>
<feature type="domain" description="Barstar (barnase inhibitor)" evidence="2">
    <location>
        <begin position="3"/>
        <end position="73"/>
    </location>
</feature>
<dbReference type="InterPro" id="IPR000468">
    <property type="entry name" value="Barstar"/>
</dbReference>
<dbReference type="Gene3D" id="3.30.370.10">
    <property type="entry name" value="Barstar-like"/>
    <property type="match status" value="1"/>
</dbReference>